<organism evidence="2 3">
    <name type="scientific">Leucobacter iarius</name>
    <dbReference type="NCBI Taxonomy" id="333963"/>
    <lineage>
        <taxon>Bacteria</taxon>
        <taxon>Bacillati</taxon>
        <taxon>Actinomycetota</taxon>
        <taxon>Actinomycetes</taxon>
        <taxon>Micrococcales</taxon>
        <taxon>Microbacteriaceae</taxon>
        <taxon>Leucobacter</taxon>
    </lineage>
</organism>
<dbReference type="Gene3D" id="1.20.1260.10">
    <property type="match status" value="1"/>
</dbReference>
<evidence type="ECO:0000313" key="2">
    <source>
        <dbReference type="EMBL" id="GAA1788676.1"/>
    </source>
</evidence>
<dbReference type="InterPro" id="IPR012347">
    <property type="entry name" value="Ferritin-like"/>
</dbReference>
<dbReference type="RefSeq" id="WP_052961426.1">
    <property type="nucleotide sequence ID" value="NZ_BAAAOB010000001.1"/>
</dbReference>
<dbReference type="Pfam" id="PF13794">
    <property type="entry name" value="MiaE_2"/>
    <property type="match status" value="1"/>
</dbReference>
<comment type="caution">
    <text evidence="2">The sequence shown here is derived from an EMBL/GenBank/DDBJ whole genome shotgun (WGS) entry which is preliminary data.</text>
</comment>
<accession>A0ABP4XQJ6</accession>
<keyword evidence="3" id="KW-1185">Reference proteome</keyword>
<dbReference type="EMBL" id="BAAAOB010000001">
    <property type="protein sequence ID" value="GAA1788676.1"/>
    <property type="molecule type" value="Genomic_DNA"/>
</dbReference>
<gene>
    <name evidence="2" type="ORF">GCM10009768_17140</name>
</gene>
<sequence>MFEWIRNLRKSSAPARKMRTRSESDEAVRVELAEFAPGILPFLGLTAYLQLELYEAATRGVSGAATLEAKEVLARVAGQTLAKHQRFTDEIRRRGKEAHTAMQPYSSVIDAYIERIDVADWHQHVLSLYLVGGLFDGFFASLAHGLTDPYRGEAIEILEDDPGRVALRELLAAEIAADPKLANRLALWGRRLVGDTLLVSRAVLGLSEHREFIASEVEPVFTELIADHIRRMDRLGLTA</sequence>
<protein>
    <submittedName>
        <fullName evidence="2">Ferritin-like fold-containing protein</fullName>
    </submittedName>
</protein>
<evidence type="ECO:0000313" key="3">
    <source>
        <dbReference type="Proteomes" id="UP001500851"/>
    </source>
</evidence>
<dbReference type="InterPro" id="IPR059125">
    <property type="entry name" value="Ferritin_actino"/>
</dbReference>
<feature type="domain" description="Ferritin-like" evidence="1">
    <location>
        <begin position="38"/>
        <end position="203"/>
    </location>
</feature>
<reference evidence="3" key="1">
    <citation type="journal article" date="2019" name="Int. J. Syst. Evol. Microbiol.">
        <title>The Global Catalogue of Microorganisms (GCM) 10K type strain sequencing project: providing services to taxonomists for standard genome sequencing and annotation.</title>
        <authorList>
            <consortium name="The Broad Institute Genomics Platform"/>
            <consortium name="The Broad Institute Genome Sequencing Center for Infectious Disease"/>
            <person name="Wu L."/>
            <person name="Ma J."/>
        </authorList>
    </citation>
    <scope>NUCLEOTIDE SEQUENCE [LARGE SCALE GENOMIC DNA]</scope>
    <source>
        <strain evidence="3">JCM 14736</strain>
    </source>
</reference>
<name>A0ABP4XQJ6_9MICO</name>
<dbReference type="Proteomes" id="UP001500851">
    <property type="component" value="Unassembled WGS sequence"/>
</dbReference>
<evidence type="ECO:0000259" key="1">
    <source>
        <dbReference type="Pfam" id="PF13794"/>
    </source>
</evidence>
<proteinExistence type="predicted"/>